<reference evidence="2" key="1">
    <citation type="submission" date="2025-08" db="UniProtKB">
        <authorList>
            <consortium name="Ensembl"/>
        </authorList>
    </citation>
    <scope>IDENTIFICATION</scope>
</reference>
<sequence>LWRDWYHTRRAAKLLLCTLAWTPSRLAWGEPCLFAGASATFPDVMIPVHLLICFCRYFRWLTFLLDFTGLSRASLMLLEAESMKLNRSLVKKTFKPKSLMSNIPQNPRLLQKSNLFLNYFYYYSKLIITVSSLNHQTEKLTCHVIAAHFGCETSRRESERNFLSVRKSLCPNRCHCWETLPNCLLASGNICPGLTTIMGCL</sequence>
<reference evidence="2" key="2">
    <citation type="submission" date="2025-09" db="UniProtKB">
        <authorList>
            <consortium name="Ensembl"/>
        </authorList>
    </citation>
    <scope>IDENTIFICATION</scope>
</reference>
<evidence type="ECO:0000256" key="1">
    <source>
        <dbReference type="SAM" id="SignalP"/>
    </source>
</evidence>
<dbReference type="AlphaFoldDB" id="A0A3Q3VW58"/>
<feature type="signal peptide" evidence="1">
    <location>
        <begin position="1"/>
        <end position="29"/>
    </location>
</feature>
<protein>
    <submittedName>
        <fullName evidence="2">Uncharacterized protein</fullName>
    </submittedName>
</protein>
<evidence type="ECO:0000313" key="2">
    <source>
        <dbReference type="Ensembl" id="ENSMMOP00000000374.1"/>
    </source>
</evidence>
<keyword evidence="3" id="KW-1185">Reference proteome</keyword>
<name>A0A3Q3VW58_MOLML</name>
<accession>A0A3Q3VW58</accession>
<keyword evidence="1" id="KW-0732">Signal</keyword>
<feature type="chain" id="PRO_5018665748" evidence="1">
    <location>
        <begin position="30"/>
        <end position="201"/>
    </location>
</feature>
<dbReference type="Proteomes" id="UP000261620">
    <property type="component" value="Unplaced"/>
</dbReference>
<evidence type="ECO:0000313" key="3">
    <source>
        <dbReference type="Proteomes" id="UP000261620"/>
    </source>
</evidence>
<proteinExistence type="predicted"/>
<dbReference type="Ensembl" id="ENSMMOT00000000379.1">
    <property type="protein sequence ID" value="ENSMMOP00000000374.1"/>
    <property type="gene ID" value="ENSMMOG00000000307.1"/>
</dbReference>
<organism evidence="2 3">
    <name type="scientific">Mola mola</name>
    <name type="common">Ocean sunfish</name>
    <name type="synonym">Tetraodon mola</name>
    <dbReference type="NCBI Taxonomy" id="94237"/>
    <lineage>
        <taxon>Eukaryota</taxon>
        <taxon>Metazoa</taxon>
        <taxon>Chordata</taxon>
        <taxon>Craniata</taxon>
        <taxon>Vertebrata</taxon>
        <taxon>Euteleostomi</taxon>
        <taxon>Actinopterygii</taxon>
        <taxon>Neopterygii</taxon>
        <taxon>Teleostei</taxon>
        <taxon>Neoteleostei</taxon>
        <taxon>Acanthomorphata</taxon>
        <taxon>Eupercaria</taxon>
        <taxon>Tetraodontiformes</taxon>
        <taxon>Molidae</taxon>
        <taxon>Mola</taxon>
    </lineage>
</organism>